<dbReference type="Gene3D" id="3.40.50.620">
    <property type="entry name" value="HUPs"/>
    <property type="match status" value="1"/>
</dbReference>
<keyword evidence="3" id="KW-0067">ATP-binding</keyword>
<dbReference type="InterPro" id="IPR014729">
    <property type="entry name" value="Rossmann-like_a/b/a_fold"/>
</dbReference>
<keyword evidence="8" id="KW-1185">Reference proteome</keyword>
<evidence type="ECO:0000256" key="1">
    <source>
        <dbReference type="ARBA" id="ARBA00022598"/>
    </source>
</evidence>
<dbReference type="Proteomes" id="UP001322785">
    <property type="component" value="Plasmid pRinCIP108029d"/>
</dbReference>
<evidence type="ECO:0000256" key="5">
    <source>
        <dbReference type="ARBA" id="ARBA00023146"/>
    </source>
</evidence>
<gene>
    <name evidence="7" type="ORF">U5G49_006153</name>
</gene>
<protein>
    <submittedName>
        <fullName evidence="7">Class I tRNA ligase family protein</fullName>
    </submittedName>
</protein>
<evidence type="ECO:0000313" key="7">
    <source>
        <dbReference type="EMBL" id="WRW39112.1"/>
    </source>
</evidence>
<keyword evidence="5" id="KW-0030">Aminoacyl-tRNA synthetase</keyword>
<organism evidence="7 8">
    <name type="scientific">Rhizobium indigoferae</name>
    <dbReference type="NCBI Taxonomy" id="158891"/>
    <lineage>
        <taxon>Bacteria</taxon>
        <taxon>Pseudomonadati</taxon>
        <taxon>Pseudomonadota</taxon>
        <taxon>Alphaproteobacteria</taxon>
        <taxon>Hyphomicrobiales</taxon>
        <taxon>Rhizobiaceae</taxon>
        <taxon>Rhizobium/Agrobacterium group</taxon>
        <taxon>Rhizobium</taxon>
    </lineage>
</organism>
<evidence type="ECO:0000259" key="6">
    <source>
        <dbReference type="Pfam" id="PF09334"/>
    </source>
</evidence>
<evidence type="ECO:0000256" key="4">
    <source>
        <dbReference type="ARBA" id="ARBA00022917"/>
    </source>
</evidence>
<feature type="domain" description="Methionyl/Leucyl tRNA synthetase" evidence="6">
    <location>
        <begin position="7"/>
        <end position="41"/>
    </location>
</feature>
<dbReference type="GO" id="GO:0016874">
    <property type="term" value="F:ligase activity"/>
    <property type="evidence" value="ECO:0007669"/>
    <property type="project" value="UniProtKB-KW"/>
</dbReference>
<keyword evidence="1 7" id="KW-0436">Ligase</keyword>
<dbReference type="RefSeq" id="WP_312861318.1">
    <property type="nucleotide sequence ID" value="NZ_BSOQ01000011.1"/>
</dbReference>
<dbReference type="Pfam" id="PF09334">
    <property type="entry name" value="tRNA-synt_1g"/>
    <property type="match status" value="1"/>
</dbReference>
<geneLocation type="plasmid" evidence="7 8">
    <name>pRinCIP108029d</name>
</geneLocation>
<keyword evidence="2" id="KW-0547">Nucleotide-binding</keyword>
<sequence>MSRSAERARGWGVPVPGSNDVIYVWFDALANYLRRLDYGSDETCSGETGHSKASPPTLSARKFPSFTRFNGQRYSCLPKCCSRHRSSFMAT</sequence>
<dbReference type="InterPro" id="IPR015413">
    <property type="entry name" value="Methionyl/Leucyl_tRNA_Synth"/>
</dbReference>
<dbReference type="SUPFAM" id="SSF52374">
    <property type="entry name" value="Nucleotidylyl transferase"/>
    <property type="match status" value="1"/>
</dbReference>
<keyword evidence="7" id="KW-0614">Plasmid</keyword>
<evidence type="ECO:0000313" key="8">
    <source>
        <dbReference type="Proteomes" id="UP001322785"/>
    </source>
</evidence>
<evidence type="ECO:0000256" key="2">
    <source>
        <dbReference type="ARBA" id="ARBA00022741"/>
    </source>
</evidence>
<accession>A0ABZ1DUY6</accession>
<proteinExistence type="predicted"/>
<name>A0ABZ1DUY6_9HYPH</name>
<evidence type="ECO:0000256" key="3">
    <source>
        <dbReference type="ARBA" id="ARBA00022840"/>
    </source>
</evidence>
<dbReference type="Gene3D" id="2.170.220.10">
    <property type="match status" value="1"/>
</dbReference>
<dbReference type="EMBL" id="CP140637">
    <property type="protein sequence ID" value="WRW39112.1"/>
    <property type="molecule type" value="Genomic_DNA"/>
</dbReference>
<keyword evidence="4" id="KW-0648">Protein biosynthesis</keyword>
<reference evidence="7 8" key="1">
    <citation type="submission" date="2023-12" db="EMBL/GenBank/DDBJ databases">
        <authorList>
            <person name="Menendez E."/>
            <person name="Kaur S."/>
            <person name="Flores-Felix J.D."/>
            <person name="diCenzo G.C."/>
            <person name="Peix A."/>
            <person name="Velazquez E."/>
        </authorList>
    </citation>
    <scope>NUCLEOTIDE SEQUENCE [LARGE SCALE GENOMIC DNA]</scope>
    <source>
        <strain evidence="7 8">CIP 108029</strain>
        <plasmid evidence="7 8">pRinCIP108029d</plasmid>
    </source>
</reference>